<keyword evidence="4" id="KW-1185">Reference proteome</keyword>
<evidence type="ECO:0000313" key="3">
    <source>
        <dbReference type="EMBL" id="QVL30993.1"/>
    </source>
</evidence>
<feature type="domain" description="Rho termination factor-like N-terminal" evidence="2">
    <location>
        <begin position="4"/>
        <end position="46"/>
    </location>
</feature>
<organism evidence="3 4">
    <name type="scientific">Telmatocola sphagniphila</name>
    <dbReference type="NCBI Taxonomy" id="1123043"/>
    <lineage>
        <taxon>Bacteria</taxon>
        <taxon>Pseudomonadati</taxon>
        <taxon>Planctomycetota</taxon>
        <taxon>Planctomycetia</taxon>
        <taxon>Gemmatales</taxon>
        <taxon>Gemmataceae</taxon>
    </lineage>
</organism>
<dbReference type="InterPro" id="IPR032585">
    <property type="entry name" value="DUF4912"/>
</dbReference>
<dbReference type="EMBL" id="CP074694">
    <property type="protein sequence ID" value="QVL30993.1"/>
    <property type="molecule type" value="Genomic_DNA"/>
</dbReference>
<dbReference type="Gene3D" id="1.10.720.10">
    <property type="match status" value="1"/>
</dbReference>
<dbReference type="Proteomes" id="UP000676194">
    <property type="component" value="Chromosome"/>
</dbReference>
<name>A0A8E6B5Q2_9BACT</name>
<gene>
    <name evidence="3" type="ORF">KIH39_19365</name>
</gene>
<sequence length="407" mass="44851">MTTDLNKLPKKDLTDKAKKLSIPNAATLSKEDLIKAILKLSKKKEKPAPKPVATTVKAKEIPPVKAAKPSVNGHPSKTKAPPAIANGHPVKKVQKSAAREGEVSASHEAAKSKFEMGVPSRDLASRIQKTLPNGYSKDRIVVMVRDPYWLHVYWELTHQSVQRAEAALGQDWHGAKPILRICDVTAQDTTSTAEAIVKDIYIHGGCNNWYVEVPQPPKSYRIDIGYISKRGQLYVLARSNVVTTPKAGSSDAVDENWSELDTKNADRIMNMSMGGNFDLTGNMLGMQPELKTLLEERLRKPLSSPTLSSYSSSSHGAKDRKFFFSLDAELIVYGRTEPTAHVTLQGEPIKLRPDGTFTMRYSLPDSRQIIPAIAASSDGVEERTIVLAVERNTKQLEPLIHDGNTEL</sequence>
<evidence type="ECO:0000259" key="2">
    <source>
        <dbReference type="SMART" id="SM00959"/>
    </source>
</evidence>
<dbReference type="InterPro" id="IPR036269">
    <property type="entry name" value="Rho_N_sf"/>
</dbReference>
<dbReference type="Pfam" id="PF07498">
    <property type="entry name" value="Rho_N"/>
    <property type="match status" value="1"/>
</dbReference>
<proteinExistence type="predicted"/>
<dbReference type="AlphaFoldDB" id="A0A8E6B5Q2"/>
<dbReference type="KEGG" id="tsph:KIH39_19365"/>
<dbReference type="Pfam" id="PF16258">
    <property type="entry name" value="DUF4912"/>
    <property type="match status" value="1"/>
</dbReference>
<dbReference type="SUPFAM" id="SSF68912">
    <property type="entry name" value="Rho N-terminal domain-like"/>
    <property type="match status" value="1"/>
</dbReference>
<dbReference type="GO" id="GO:0006353">
    <property type="term" value="P:DNA-templated transcription termination"/>
    <property type="evidence" value="ECO:0007669"/>
    <property type="project" value="InterPro"/>
</dbReference>
<evidence type="ECO:0000256" key="1">
    <source>
        <dbReference type="SAM" id="MobiDB-lite"/>
    </source>
</evidence>
<dbReference type="InterPro" id="IPR011112">
    <property type="entry name" value="Rho-like_N"/>
</dbReference>
<protein>
    <submittedName>
        <fullName evidence="3">DUF4912 domain-containing protein</fullName>
    </submittedName>
</protein>
<dbReference type="RefSeq" id="WP_213494875.1">
    <property type="nucleotide sequence ID" value="NZ_CP074694.1"/>
</dbReference>
<reference evidence="3" key="1">
    <citation type="submission" date="2021-05" db="EMBL/GenBank/DDBJ databases">
        <title>Complete genome sequence of the cellulolytic planctomycete Telmatocola sphagniphila SP2T and characterization of the first cellulase from planctomycetes.</title>
        <authorList>
            <person name="Rakitin A.L."/>
            <person name="Beletsky A.V."/>
            <person name="Naumoff D.G."/>
            <person name="Kulichevskaya I.S."/>
            <person name="Mardanov A.V."/>
            <person name="Ravin N.V."/>
            <person name="Dedysh S.N."/>
        </authorList>
    </citation>
    <scope>NUCLEOTIDE SEQUENCE</scope>
    <source>
        <strain evidence="3">SP2T</strain>
    </source>
</reference>
<dbReference type="SMART" id="SM00959">
    <property type="entry name" value="Rho_N"/>
    <property type="match status" value="1"/>
</dbReference>
<feature type="region of interest" description="Disordered" evidence="1">
    <location>
        <begin position="42"/>
        <end position="89"/>
    </location>
</feature>
<accession>A0A8E6B5Q2</accession>
<evidence type="ECO:0000313" key="4">
    <source>
        <dbReference type="Proteomes" id="UP000676194"/>
    </source>
</evidence>